<evidence type="ECO:0000313" key="14">
    <source>
        <dbReference type="Proteomes" id="UP000060043"/>
    </source>
</evidence>
<evidence type="ECO:0000259" key="11">
    <source>
        <dbReference type="SMART" id="SM00986"/>
    </source>
</evidence>
<dbReference type="Proteomes" id="UP000060043">
    <property type="component" value="Chromosome"/>
</dbReference>
<dbReference type="OMA" id="HCAPPAN"/>
<feature type="domain" description="Uracil-DNA glycosylase-like" evidence="11">
    <location>
        <begin position="1"/>
        <end position="165"/>
    </location>
</feature>
<comment type="similarity">
    <text evidence="8">Belongs to the uracil-DNA glycosylase (UDG) superfamily. Type 5 (UDGb) family.</text>
</comment>
<dbReference type="InterPro" id="IPR044147">
    <property type="entry name" value="UdgB-like"/>
</dbReference>
<dbReference type="PANTHER" id="PTHR33693">
    <property type="entry name" value="TYPE-5 URACIL-DNA GLYCOSYLASE"/>
    <property type="match status" value="1"/>
</dbReference>
<dbReference type="EMBL" id="CP013694">
    <property type="protein sequence ID" value="ALU30641.1"/>
    <property type="molecule type" value="Genomic_DNA"/>
</dbReference>
<dbReference type="PANTHER" id="PTHR33693:SF3">
    <property type="entry name" value="TYPE-5 URACIL-DNA GLYCOSYLASE"/>
    <property type="match status" value="1"/>
</dbReference>
<dbReference type="GO" id="GO:0004844">
    <property type="term" value="F:uracil DNA N-glycosylase activity"/>
    <property type="evidence" value="ECO:0007669"/>
    <property type="project" value="InterPro"/>
</dbReference>
<evidence type="ECO:0000256" key="4">
    <source>
        <dbReference type="ARBA" id="ARBA00022801"/>
    </source>
</evidence>
<evidence type="ECO:0000313" key="13">
    <source>
        <dbReference type="EMBL" id="ALU32725.1"/>
    </source>
</evidence>
<dbReference type="SMART" id="SM00986">
    <property type="entry name" value="UDG"/>
    <property type="match status" value="1"/>
</dbReference>
<organism evidence="13 14">
    <name type="scientific">Sulfolobus acidocaldarius</name>
    <dbReference type="NCBI Taxonomy" id="2285"/>
    <lineage>
        <taxon>Archaea</taxon>
        <taxon>Thermoproteota</taxon>
        <taxon>Thermoprotei</taxon>
        <taxon>Sulfolobales</taxon>
        <taxon>Sulfolobaceae</taxon>
        <taxon>Sulfolobus</taxon>
    </lineage>
</organism>
<name>A0A0U3GQZ2_9CREN</name>
<evidence type="ECO:0000256" key="10">
    <source>
        <dbReference type="SAM" id="MobiDB-lite"/>
    </source>
</evidence>
<evidence type="ECO:0000256" key="2">
    <source>
        <dbReference type="ARBA" id="ARBA00022723"/>
    </source>
</evidence>
<evidence type="ECO:0000256" key="9">
    <source>
        <dbReference type="ARBA" id="ARBA00023887"/>
    </source>
</evidence>
<dbReference type="EMBL" id="CP013695">
    <property type="protein sequence ID" value="ALU32725.1"/>
    <property type="molecule type" value="Genomic_DNA"/>
</dbReference>
<evidence type="ECO:0000256" key="5">
    <source>
        <dbReference type="ARBA" id="ARBA00023004"/>
    </source>
</evidence>
<sequence length="172" mass="19089">MIVGLAPAGNGGNRTGRVFTGDESSNNLTKALYDTGLANQPYSVSRDDGLKLNDVYITAVVKCVPPENKPTTGEIRNCMSYLEEETRMLTEAKVYVALGKVAWDSLINLFKSKGYELNGDRKFSHGKIVKLVKDGNIVYLIGSYHPSPRNVRTRRLTIEMLEEIFETAKSLL</sequence>
<evidence type="ECO:0000313" key="12">
    <source>
        <dbReference type="EMBL" id="ALU30641.1"/>
    </source>
</evidence>
<dbReference type="STRING" id="1435377.SUSAZ_08355"/>
<dbReference type="Proteomes" id="UP000065473">
    <property type="component" value="Chromosome"/>
</dbReference>
<dbReference type="GO" id="GO:0051539">
    <property type="term" value="F:4 iron, 4 sulfur cluster binding"/>
    <property type="evidence" value="ECO:0007669"/>
    <property type="project" value="UniProtKB-KW"/>
</dbReference>
<proteinExistence type="inferred from homology"/>
<keyword evidence="4" id="KW-0378">Hydrolase</keyword>
<feature type="region of interest" description="Disordered" evidence="10">
    <location>
        <begin position="1"/>
        <end position="22"/>
    </location>
</feature>
<evidence type="ECO:0000256" key="1">
    <source>
        <dbReference type="ARBA" id="ARBA00022485"/>
    </source>
</evidence>
<reference evidence="14 15" key="1">
    <citation type="submission" date="2015-12" db="EMBL/GenBank/DDBJ databases">
        <title>A stable core within a dynamic pangenome in Sulfolobus acidocaldarius.</title>
        <authorList>
            <person name="Anderson R."/>
            <person name="Kouris A."/>
            <person name="Seward C."/>
            <person name="Campbell K."/>
            <person name="Whitaker R."/>
        </authorList>
    </citation>
    <scope>NUCLEOTIDE SEQUENCE [LARGE SCALE GENOMIC DNA]</scope>
    <source>
        <strain evidence="12 15">GG12-C01-09</strain>
        <strain evidence="13 14">NG05B_CO5_07</strain>
    </source>
</reference>
<gene>
    <name evidence="12" type="ORF">ATY89_09350</name>
    <name evidence="13" type="ORF">ATZ20_00760</name>
</gene>
<keyword evidence="3" id="KW-0227">DNA damage</keyword>
<dbReference type="SUPFAM" id="SSF52141">
    <property type="entry name" value="Uracil-DNA glycosylase-like"/>
    <property type="match status" value="1"/>
</dbReference>
<keyword evidence="6" id="KW-0411">Iron-sulfur</keyword>
<keyword evidence="2" id="KW-0479">Metal-binding</keyword>
<dbReference type="GO" id="GO:0033958">
    <property type="term" value="F:DNA-deoxyinosine glycosylase activity"/>
    <property type="evidence" value="ECO:0007669"/>
    <property type="project" value="InterPro"/>
</dbReference>
<dbReference type="Pfam" id="PF03167">
    <property type="entry name" value="UDG"/>
    <property type="match status" value="1"/>
</dbReference>
<dbReference type="GO" id="GO:0046872">
    <property type="term" value="F:metal ion binding"/>
    <property type="evidence" value="ECO:0007669"/>
    <property type="project" value="UniProtKB-KW"/>
</dbReference>
<keyword evidence="5" id="KW-0408">Iron</keyword>
<dbReference type="AlphaFoldDB" id="A0A0U3GQZ2"/>
<accession>A0A0U3GQZ2</accession>
<dbReference type="CDD" id="cd10031">
    <property type="entry name" value="UDG-F5_TTUDGB_like"/>
    <property type="match status" value="1"/>
</dbReference>
<keyword evidence="1" id="KW-0004">4Fe-4S</keyword>
<dbReference type="Gene3D" id="3.40.470.10">
    <property type="entry name" value="Uracil-DNA glycosylase-like domain"/>
    <property type="match status" value="1"/>
</dbReference>
<evidence type="ECO:0000256" key="3">
    <source>
        <dbReference type="ARBA" id="ARBA00022763"/>
    </source>
</evidence>
<dbReference type="GO" id="GO:0006284">
    <property type="term" value="P:base-excision repair"/>
    <property type="evidence" value="ECO:0007669"/>
    <property type="project" value="InterPro"/>
</dbReference>
<dbReference type="SMART" id="SM00987">
    <property type="entry name" value="UreE_C"/>
    <property type="match status" value="1"/>
</dbReference>
<dbReference type="InterPro" id="IPR005122">
    <property type="entry name" value="Uracil-DNA_glycosylase-like"/>
</dbReference>
<dbReference type="PaxDb" id="1435377-SUSAZ_08355"/>
<evidence type="ECO:0000256" key="6">
    <source>
        <dbReference type="ARBA" id="ARBA00023014"/>
    </source>
</evidence>
<dbReference type="InterPro" id="IPR051536">
    <property type="entry name" value="UDG_Type-4/5"/>
</dbReference>
<keyword evidence="7" id="KW-0234">DNA repair</keyword>
<dbReference type="InterPro" id="IPR036895">
    <property type="entry name" value="Uracil-DNA_glycosylase-like_sf"/>
</dbReference>
<protein>
    <recommendedName>
        <fullName evidence="9">Type-5 uracil-DNA glycosylase</fullName>
    </recommendedName>
</protein>
<evidence type="ECO:0000256" key="8">
    <source>
        <dbReference type="ARBA" id="ARBA00023779"/>
    </source>
</evidence>
<evidence type="ECO:0000256" key="7">
    <source>
        <dbReference type="ARBA" id="ARBA00023204"/>
    </source>
</evidence>
<evidence type="ECO:0000313" key="15">
    <source>
        <dbReference type="Proteomes" id="UP000065473"/>
    </source>
</evidence>